<organism evidence="2 3">
    <name type="scientific">Candidatus Methylocalor cossyra</name>
    <dbReference type="NCBI Taxonomy" id="3108543"/>
    <lineage>
        <taxon>Bacteria</taxon>
        <taxon>Pseudomonadati</taxon>
        <taxon>Pseudomonadota</taxon>
        <taxon>Gammaproteobacteria</taxon>
        <taxon>Methylococcales</taxon>
        <taxon>Methylococcaceae</taxon>
        <taxon>Candidatus Methylocalor</taxon>
    </lineage>
</organism>
<reference evidence="2 3" key="1">
    <citation type="submission" date="2024-04" db="EMBL/GenBank/DDBJ databases">
        <authorList>
            <person name="Cremers G."/>
        </authorList>
    </citation>
    <scope>NUCLEOTIDE SEQUENCE [LARGE SCALE GENOMIC DNA]</scope>
    <source>
        <strain evidence="2">MeCH1-AG</strain>
    </source>
</reference>
<protein>
    <submittedName>
        <fullName evidence="2">Eukaryotic translation initiation factor 3 110 kDa subunit</fullName>
    </submittedName>
</protein>
<evidence type="ECO:0000256" key="1">
    <source>
        <dbReference type="SAM" id="Coils"/>
    </source>
</evidence>
<name>A0ABM9NEI2_9GAMM</name>
<sequence length="107" mass="12606">MTLSNDDVQFLEQMVRQLEETIRELSEREQGLMRALGAERTAQLRELWASQLGREEELELRRSLDWRDRELLWMWARLKRARSARVEAGQAIMRRARLPSSASEPGP</sequence>
<keyword evidence="2" id="KW-0648">Protein biosynthesis</keyword>
<accession>A0ABM9NEI2</accession>
<keyword evidence="2" id="KW-0396">Initiation factor</keyword>
<feature type="coiled-coil region" evidence="1">
    <location>
        <begin position="1"/>
        <end position="35"/>
    </location>
</feature>
<dbReference type="GO" id="GO:0003743">
    <property type="term" value="F:translation initiation factor activity"/>
    <property type="evidence" value="ECO:0007669"/>
    <property type="project" value="UniProtKB-KW"/>
</dbReference>
<keyword evidence="1" id="KW-0175">Coiled coil</keyword>
<evidence type="ECO:0000313" key="3">
    <source>
        <dbReference type="Proteomes" id="UP001497493"/>
    </source>
</evidence>
<gene>
    <name evidence="2" type="ORF">MECH1_V1_0222</name>
</gene>
<dbReference type="EMBL" id="OZ026884">
    <property type="protein sequence ID" value="CAL1239003.1"/>
    <property type="molecule type" value="Genomic_DNA"/>
</dbReference>
<proteinExistence type="predicted"/>
<dbReference type="RefSeq" id="WP_348758602.1">
    <property type="nucleotide sequence ID" value="NZ_OZ026884.1"/>
</dbReference>
<evidence type="ECO:0000313" key="2">
    <source>
        <dbReference type="EMBL" id="CAL1239003.1"/>
    </source>
</evidence>
<dbReference type="Proteomes" id="UP001497493">
    <property type="component" value="Chromosome"/>
</dbReference>
<keyword evidence="3" id="KW-1185">Reference proteome</keyword>